<dbReference type="InterPro" id="IPR014729">
    <property type="entry name" value="Rossmann-like_a/b/a_fold"/>
</dbReference>
<dbReference type="STRING" id="1324314.BVG16_23805"/>
<gene>
    <name evidence="4" type="ORF">BVG16_23805</name>
</gene>
<accession>A0A1T2X4F2</accession>
<organism evidence="4 5">
    <name type="scientific">Paenibacillus selenitireducens</name>
    <dbReference type="NCBI Taxonomy" id="1324314"/>
    <lineage>
        <taxon>Bacteria</taxon>
        <taxon>Bacillati</taxon>
        <taxon>Bacillota</taxon>
        <taxon>Bacilli</taxon>
        <taxon>Bacillales</taxon>
        <taxon>Paenibacillaceae</taxon>
        <taxon>Paenibacillus</taxon>
    </lineage>
</organism>
<comment type="caution">
    <text evidence="4">The sequence shown here is derived from an EMBL/GenBank/DDBJ whole genome shotgun (WGS) entry which is preliminary data.</text>
</comment>
<feature type="binding site" evidence="2">
    <location>
        <begin position="238"/>
        <end position="242"/>
    </location>
    <ligand>
        <name>FAD</name>
        <dbReference type="ChEBI" id="CHEBI:57692"/>
    </ligand>
</feature>
<evidence type="ECO:0000256" key="2">
    <source>
        <dbReference type="PIRSR" id="PIRSR000089-1"/>
    </source>
</evidence>
<dbReference type="InterPro" id="IPR014731">
    <property type="entry name" value="ETF_asu_C"/>
</dbReference>
<evidence type="ECO:0000259" key="3">
    <source>
        <dbReference type="SMART" id="SM00893"/>
    </source>
</evidence>
<keyword evidence="2" id="KW-0285">Flavoprotein</keyword>
<dbReference type="Gene3D" id="3.40.50.620">
    <property type="entry name" value="HUPs"/>
    <property type="match status" value="1"/>
</dbReference>
<dbReference type="GO" id="GO:0033539">
    <property type="term" value="P:fatty acid beta-oxidation using acyl-CoA dehydrogenase"/>
    <property type="evidence" value="ECO:0007669"/>
    <property type="project" value="TreeGrafter"/>
</dbReference>
<evidence type="ECO:0000313" key="4">
    <source>
        <dbReference type="EMBL" id="OPA74778.1"/>
    </source>
</evidence>
<dbReference type="AlphaFoldDB" id="A0A1T2X4F2"/>
<dbReference type="Pfam" id="PF00766">
    <property type="entry name" value="ETF_alpha"/>
    <property type="match status" value="1"/>
</dbReference>
<dbReference type="Pfam" id="PF01012">
    <property type="entry name" value="ETF"/>
    <property type="match status" value="1"/>
</dbReference>
<dbReference type="InterPro" id="IPR029035">
    <property type="entry name" value="DHS-like_NAD/FAD-binding_dom"/>
</dbReference>
<dbReference type="InterPro" id="IPR014730">
    <property type="entry name" value="ETF_a/b_N"/>
</dbReference>
<feature type="domain" description="Electron transfer flavoprotein alpha/beta-subunit N-terminal" evidence="3">
    <location>
        <begin position="4"/>
        <end position="183"/>
    </location>
</feature>
<dbReference type="EMBL" id="MSZX01000010">
    <property type="protein sequence ID" value="OPA74778.1"/>
    <property type="molecule type" value="Genomic_DNA"/>
</dbReference>
<dbReference type="PIRSF" id="PIRSF000089">
    <property type="entry name" value="Electra_flavoP_a"/>
    <property type="match status" value="1"/>
</dbReference>
<dbReference type="PANTHER" id="PTHR43153:SF1">
    <property type="entry name" value="ELECTRON TRANSFER FLAVOPROTEIN SUBUNIT ALPHA, MITOCHONDRIAL"/>
    <property type="match status" value="1"/>
</dbReference>
<evidence type="ECO:0000256" key="1">
    <source>
        <dbReference type="ARBA" id="ARBA00005817"/>
    </source>
</evidence>
<dbReference type="Gene3D" id="3.40.50.1220">
    <property type="entry name" value="TPP-binding domain"/>
    <property type="match status" value="1"/>
</dbReference>
<protein>
    <recommendedName>
        <fullName evidence="3">Electron transfer flavoprotein alpha/beta-subunit N-terminal domain-containing protein</fullName>
    </recommendedName>
</protein>
<dbReference type="GO" id="GO:0009055">
    <property type="term" value="F:electron transfer activity"/>
    <property type="evidence" value="ECO:0007669"/>
    <property type="project" value="InterPro"/>
</dbReference>
<feature type="binding site" evidence="2">
    <location>
        <position position="276"/>
    </location>
    <ligand>
        <name>FAD</name>
        <dbReference type="ChEBI" id="CHEBI:57692"/>
    </ligand>
</feature>
<dbReference type="GO" id="GO:0050660">
    <property type="term" value="F:flavin adenine dinucleotide binding"/>
    <property type="evidence" value="ECO:0007669"/>
    <property type="project" value="InterPro"/>
</dbReference>
<name>A0A1T2X4F2_9BACL</name>
<dbReference type="Proteomes" id="UP000190188">
    <property type="component" value="Unassembled WGS sequence"/>
</dbReference>
<dbReference type="SUPFAM" id="SSF52402">
    <property type="entry name" value="Adenine nucleotide alpha hydrolases-like"/>
    <property type="match status" value="1"/>
</dbReference>
<keyword evidence="5" id="KW-1185">Reference proteome</keyword>
<evidence type="ECO:0000313" key="5">
    <source>
        <dbReference type="Proteomes" id="UP000190188"/>
    </source>
</evidence>
<dbReference type="InterPro" id="IPR001308">
    <property type="entry name" value="ETF_a/FixB"/>
</dbReference>
<sequence length="315" mass="34633">MGRTLIYYDENNPKGSVGLLEAADLMNQGDEHKRYAICFDPETKDHGYFDYWLRIEDERIKSYDVVNMTNCIEELHNSYRFDCILIPATPLGRMLAPRLAMRLGVGLVADVTAIGRYNGQVKLIRPAFDGKMMAGIVSAPPLMATIRPNVFQYTPRRLGETTVIAFQPQNIQQTSLTRLETKTGGPLQDICDSKVLVSGGGGVGGSFWEIAPLANALGGMVSASRRIVDSGIATRAIQVGQSGKIVSPKLYIALGIYGSLQHIEGLKNVEYIISVNTNKNAPICSLSDIIVEGDAIEFVKKLVERIKRETPQNQI</sequence>
<proteinExistence type="inferred from homology"/>
<feature type="binding site" evidence="2">
    <location>
        <begin position="224"/>
        <end position="225"/>
    </location>
    <ligand>
        <name>FAD</name>
        <dbReference type="ChEBI" id="CHEBI:57692"/>
    </ligand>
</feature>
<feature type="binding site" evidence="2">
    <location>
        <begin position="255"/>
        <end position="262"/>
    </location>
    <ligand>
        <name>FAD</name>
        <dbReference type="ChEBI" id="CHEBI:57692"/>
    </ligand>
</feature>
<comment type="cofactor">
    <cofactor evidence="2">
        <name>FAD</name>
        <dbReference type="ChEBI" id="CHEBI:57692"/>
    </cofactor>
    <text evidence="2">Binds 1 FAD per dimer.</text>
</comment>
<dbReference type="SMART" id="SM00893">
    <property type="entry name" value="ETF"/>
    <property type="match status" value="1"/>
</dbReference>
<dbReference type="RefSeq" id="WP_078501691.1">
    <property type="nucleotide sequence ID" value="NZ_MSZX01000010.1"/>
</dbReference>
<reference evidence="4 5" key="1">
    <citation type="submission" date="2017-01" db="EMBL/GenBank/DDBJ databases">
        <title>Genome analysis of Paenibacillus selenitrireducens ES3-24.</title>
        <authorList>
            <person name="Xu D."/>
            <person name="Yao R."/>
            <person name="Zheng S."/>
        </authorList>
    </citation>
    <scope>NUCLEOTIDE SEQUENCE [LARGE SCALE GENOMIC DNA]</scope>
    <source>
        <strain evidence="4 5">ES3-24</strain>
    </source>
</reference>
<dbReference type="PANTHER" id="PTHR43153">
    <property type="entry name" value="ELECTRON TRANSFER FLAVOPROTEIN ALPHA"/>
    <property type="match status" value="1"/>
</dbReference>
<dbReference type="SUPFAM" id="SSF52467">
    <property type="entry name" value="DHS-like NAD/FAD-binding domain"/>
    <property type="match status" value="1"/>
</dbReference>
<keyword evidence="2" id="KW-0274">FAD</keyword>
<dbReference type="OrthoDB" id="9770286at2"/>
<comment type="similarity">
    <text evidence="1">Belongs to the ETF alpha-subunit/FixB family.</text>
</comment>